<organism evidence="2 3">
    <name type="scientific">Acinetobacter calcoaceticus</name>
    <dbReference type="NCBI Taxonomy" id="471"/>
    <lineage>
        <taxon>Bacteria</taxon>
        <taxon>Pseudomonadati</taxon>
        <taxon>Pseudomonadota</taxon>
        <taxon>Gammaproteobacteria</taxon>
        <taxon>Moraxellales</taxon>
        <taxon>Moraxellaceae</taxon>
        <taxon>Acinetobacter</taxon>
        <taxon>Acinetobacter calcoaceticus/baumannii complex</taxon>
    </lineage>
</organism>
<accession>A0A4R1Y911</accession>
<dbReference type="EMBL" id="SLVJ01000003">
    <property type="protein sequence ID" value="TCM69093.1"/>
    <property type="molecule type" value="Genomic_DNA"/>
</dbReference>
<dbReference type="Pfam" id="PF00419">
    <property type="entry name" value="Fimbrial"/>
    <property type="match status" value="1"/>
</dbReference>
<dbReference type="AlphaFoldDB" id="A0A4R1Y911"/>
<dbReference type="OrthoDB" id="7018672at2"/>
<dbReference type="InterPro" id="IPR008966">
    <property type="entry name" value="Adhesion_dom_sf"/>
</dbReference>
<proteinExistence type="predicted"/>
<evidence type="ECO:0000259" key="1">
    <source>
        <dbReference type="Pfam" id="PF00419"/>
    </source>
</evidence>
<evidence type="ECO:0000313" key="3">
    <source>
        <dbReference type="Proteomes" id="UP000294963"/>
    </source>
</evidence>
<dbReference type="GO" id="GO:0009289">
    <property type="term" value="C:pilus"/>
    <property type="evidence" value="ECO:0007669"/>
    <property type="project" value="InterPro"/>
</dbReference>
<dbReference type="Proteomes" id="UP000294963">
    <property type="component" value="Unassembled WGS sequence"/>
</dbReference>
<feature type="domain" description="Fimbrial-type adhesion" evidence="1">
    <location>
        <begin position="37"/>
        <end position="171"/>
    </location>
</feature>
<evidence type="ECO:0000313" key="2">
    <source>
        <dbReference type="EMBL" id="TCM69093.1"/>
    </source>
</evidence>
<keyword evidence="3" id="KW-1185">Reference proteome</keyword>
<comment type="caution">
    <text evidence="2">The sequence shown here is derived from an EMBL/GenBank/DDBJ whole genome shotgun (WGS) entry which is preliminary data.</text>
</comment>
<dbReference type="InterPro" id="IPR000259">
    <property type="entry name" value="Adhesion_dom_fimbrial"/>
</dbReference>
<sequence length="171" mass="18826">MKKYFSGLSILMFGALIVTDLGATKAWAVDQQVMLFGTIIAPPLCKINDDIQLSVNFGRVSIPKIDGVNYRKKLDYLVKCDYIPENHGGVFRLSFVGKPAAFGERNSALLTSIDGLAIQIYQNNQPFTFGVPVNISLNNLPVIDVVPIRSATVTLQEKPFEATATLQVDYQ</sequence>
<gene>
    <name evidence="2" type="ORF">EC844_10336</name>
</gene>
<dbReference type="SUPFAM" id="SSF49401">
    <property type="entry name" value="Bacterial adhesins"/>
    <property type="match status" value="1"/>
</dbReference>
<name>A0A4R1Y911_ACICA</name>
<dbReference type="InterPro" id="IPR036937">
    <property type="entry name" value="Adhesion_dom_fimbrial_sf"/>
</dbReference>
<protein>
    <submittedName>
        <fullName evidence="2">Type 1 fimbria pilin</fullName>
    </submittedName>
</protein>
<dbReference type="Gene3D" id="2.60.40.1090">
    <property type="entry name" value="Fimbrial-type adhesion domain"/>
    <property type="match status" value="1"/>
</dbReference>
<dbReference type="GO" id="GO:0007155">
    <property type="term" value="P:cell adhesion"/>
    <property type="evidence" value="ECO:0007669"/>
    <property type="project" value="InterPro"/>
</dbReference>
<reference evidence="2 3" key="1">
    <citation type="submission" date="2019-03" db="EMBL/GenBank/DDBJ databases">
        <title>Genomic analyses of the natural microbiome of Caenorhabditis elegans.</title>
        <authorList>
            <person name="Samuel B."/>
        </authorList>
    </citation>
    <scope>NUCLEOTIDE SEQUENCE [LARGE SCALE GENOMIC DNA]</scope>
    <source>
        <strain evidence="2 3">JUb89</strain>
    </source>
</reference>